<dbReference type="Proteomes" id="UP000683360">
    <property type="component" value="Unassembled WGS sequence"/>
</dbReference>
<reference evidence="4" key="1">
    <citation type="submission" date="2021-03" db="EMBL/GenBank/DDBJ databases">
        <authorList>
            <person name="Bekaert M."/>
        </authorList>
    </citation>
    <scope>NUCLEOTIDE SEQUENCE</scope>
</reference>
<feature type="region of interest" description="Disordered" evidence="2">
    <location>
        <begin position="1"/>
        <end position="28"/>
    </location>
</feature>
<dbReference type="AlphaFoldDB" id="A0A8S3Q9J8"/>
<feature type="coiled-coil region" evidence="1">
    <location>
        <begin position="222"/>
        <end position="249"/>
    </location>
</feature>
<evidence type="ECO:0000313" key="5">
    <source>
        <dbReference type="Proteomes" id="UP000683360"/>
    </source>
</evidence>
<dbReference type="InterPro" id="IPR041249">
    <property type="entry name" value="HEPN_DZIP3"/>
</dbReference>
<sequence>MTKAGHINNYSSSEIRENQSSLNTEGNNTLYHTSKVESEANGNLEQDVLSLIKSISKEEENFLVYYQLCVSEALLAVRRYFSRKVPESTLAAHLENYTNDLKFSRWKCTHDQLNLLFPAVPGNVCSTSFDFSLLYKLIRNTLSLLSSPTRGWGIKPLKGDITDLDDIERIRHNRTLLANNTKLKLTNSDFKYLVNDLSQAIKRLSFETLTIDKCRSKKKLYLQRHKEISENIRKDIENLKDEINTLHRDMFEGKYSILNLQERLKKADQHNAFHRHTLAPYVAILKEHHTFDIPPGAKKRKLEIVQLYQEVVGLYLIVTIQSCS</sequence>
<keyword evidence="1" id="KW-0175">Coiled coil</keyword>
<keyword evidence="5" id="KW-1185">Reference proteome</keyword>
<dbReference type="OrthoDB" id="5979063at2759"/>
<comment type="caution">
    <text evidence="4">The sequence shown here is derived from an EMBL/GenBank/DDBJ whole genome shotgun (WGS) entry which is preliminary data.</text>
</comment>
<dbReference type="EMBL" id="CAJPWZ010000437">
    <property type="protein sequence ID" value="CAG2192711.1"/>
    <property type="molecule type" value="Genomic_DNA"/>
</dbReference>
<accession>A0A8S3Q9J8</accession>
<feature type="domain" description="DZIP3-like HEPN" evidence="3">
    <location>
        <begin position="88"/>
        <end position="215"/>
    </location>
</feature>
<organism evidence="4 5">
    <name type="scientific">Mytilus edulis</name>
    <name type="common">Blue mussel</name>
    <dbReference type="NCBI Taxonomy" id="6550"/>
    <lineage>
        <taxon>Eukaryota</taxon>
        <taxon>Metazoa</taxon>
        <taxon>Spiralia</taxon>
        <taxon>Lophotrochozoa</taxon>
        <taxon>Mollusca</taxon>
        <taxon>Bivalvia</taxon>
        <taxon>Autobranchia</taxon>
        <taxon>Pteriomorphia</taxon>
        <taxon>Mytilida</taxon>
        <taxon>Mytiloidea</taxon>
        <taxon>Mytilidae</taxon>
        <taxon>Mytilinae</taxon>
        <taxon>Mytilus</taxon>
    </lineage>
</organism>
<feature type="compositionally biased region" description="Polar residues" evidence="2">
    <location>
        <begin position="8"/>
        <end position="28"/>
    </location>
</feature>
<evidence type="ECO:0000256" key="1">
    <source>
        <dbReference type="SAM" id="Coils"/>
    </source>
</evidence>
<protein>
    <recommendedName>
        <fullName evidence="3">DZIP3-like HEPN domain-containing protein</fullName>
    </recommendedName>
</protein>
<dbReference type="Pfam" id="PF18738">
    <property type="entry name" value="HEPN_DZIP3"/>
    <property type="match status" value="1"/>
</dbReference>
<proteinExistence type="predicted"/>
<evidence type="ECO:0000313" key="4">
    <source>
        <dbReference type="EMBL" id="CAG2192711.1"/>
    </source>
</evidence>
<gene>
    <name evidence="4" type="ORF">MEDL_7860</name>
</gene>
<name>A0A8S3Q9J8_MYTED</name>
<evidence type="ECO:0000256" key="2">
    <source>
        <dbReference type="SAM" id="MobiDB-lite"/>
    </source>
</evidence>
<evidence type="ECO:0000259" key="3">
    <source>
        <dbReference type="Pfam" id="PF18738"/>
    </source>
</evidence>